<dbReference type="AlphaFoldDB" id="A0AAD7WIE4"/>
<reference evidence="2" key="1">
    <citation type="journal article" date="2023" name="Science">
        <title>Genome structures resolve the early diversification of teleost fishes.</title>
        <authorList>
            <person name="Parey E."/>
            <person name="Louis A."/>
            <person name="Montfort J."/>
            <person name="Bouchez O."/>
            <person name="Roques C."/>
            <person name="Iampietro C."/>
            <person name="Lluch J."/>
            <person name="Castinel A."/>
            <person name="Donnadieu C."/>
            <person name="Desvignes T."/>
            <person name="Floi Bucao C."/>
            <person name="Jouanno E."/>
            <person name="Wen M."/>
            <person name="Mejri S."/>
            <person name="Dirks R."/>
            <person name="Jansen H."/>
            <person name="Henkel C."/>
            <person name="Chen W.J."/>
            <person name="Zahm M."/>
            <person name="Cabau C."/>
            <person name="Klopp C."/>
            <person name="Thompson A.W."/>
            <person name="Robinson-Rechavi M."/>
            <person name="Braasch I."/>
            <person name="Lecointre G."/>
            <person name="Bobe J."/>
            <person name="Postlethwait J.H."/>
            <person name="Berthelot C."/>
            <person name="Roest Crollius H."/>
            <person name="Guiguen Y."/>
        </authorList>
    </citation>
    <scope>NUCLEOTIDE SEQUENCE</scope>
    <source>
        <strain evidence="2">NC1722</strain>
    </source>
</reference>
<organism evidence="2 3">
    <name type="scientific">Aldrovandia affinis</name>
    <dbReference type="NCBI Taxonomy" id="143900"/>
    <lineage>
        <taxon>Eukaryota</taxon>
        <taxon>Metazoa</taxon>
        <taxon>Chordata</taxon>
        <taxon>Craniata</taxon>
        <taxon>Vertebrata</taxon>
        <taxon>Euteleostomi</taxon>
        <taxon>Actinopterygii</taxon>
        <taxon>Neopterygii</taxon>
        <taxon>Teleostei</taxon>
        <taxon>Notacanthiformes</taxon>
        <taxon>Halosauridae</taxon>
        <taxon>Aldrovandia</taxon>
    </lineage>
</organism>
<protein>
    <submittedName>
        <fullName evidence="2">Uncharacterized protein</fullName>
    </submittedName>
</protein>
<dbReference type="EMBL" id="JAINUG010000094">
    <property type="protein sequence ID" value="KAJ8397963.1"/>
    <property type="molecule type" value="Genomic_DNA"/>
</dbReference>
<accession>A0AAD7WIE4</accession>
<evidence type="ECO:0000313" key="3">
    <source>
        <dbReference type="Proteomes" id="UP001221898"/>
    </source>
</evidence>
<feature type="region of interest" description="Disordered" evidence="1">
    <location>
        <begin position="185"/>
        <end position="206"/>
    </location>
</feature>
<evidence type="ECO:0000256" key="1">
    <source>
        <dbReference type="SAM" id="MobiDB-lite"/>
    </source>
</evidence>
<gene>
    <name evidence="2" type="ORF">AAFF_G00433100</name>
</gene>
<sequence length="225" mass="24646">MLPAAVQSSFPEFSVYGGSSSRTASQGRRSWLCPSTPPVSSSWLSSSWPCLTTPTEGPTTGTSRSPSSTSPCHSYLTWAWARRACHSNSTWARRCHTSRSTARSFHSCPCTLARRCHARTGKVKLYQEVRRVSLENLAPKGPPAHRVLQECLAMECTGSQENQDNLVLRDTQELANRECQECQGVRGCQGSQGPAESPATRVNLDFPAFQDRKVKKGLVSRGSQA</sequence>
<name>A0AAD7WIE4_9TELE</name>
<proteinExistence type="predicted"/>
<dbReference type="Proteomes" id="UP001221898">
    <property type="component" value="Unassembled WGS sequence"/>
</dbReference>
<evidence type="ECO:0000313" key="2">
    <source>
        <dbReference type="EMBL" id="KAJ8397963.1"/>
    </source>
</evidence>
<keyword evidence="3" id="KW-1185">Reference proteome</keyword>
<comment type="caution">
    <text evidence="2">The sequence shown here is derived from an EMBL/GenBank/DDBJ whole genome shotgun (WGS) entry which is preliminary data.</text>
</comment>